<sequence>MNPGQILSWVEFLAALVAGLCFLAAMGGRAEAERPARIAYRVQWLALAASTGFLWYLLFHHQFRYEYVAT</sequence>
<evidence type="ECO:0000313" key="2">
    <source>
        <dbReference type="EMBL" id="TMQ74156.1"/>
    </source>
</evidence>
<dbReference type="EMBL" id="VBPB01000009">
    <property type="protein sequence ID" value="TMQ74156.1"/>
    <property type="molecule type" value="Genomic_DNA"/>
</dbReference>
<feature type="transmembrane region" description="Helical" evidence="1">
    <location>
        <begin position="38"/>
        <end position="58"/>
    </location>
</feature>
<comment type="caution">
    <text evidence="2">The sequence shown here is derived from an EMBL/GenBank/DDBJ whole genome shotgun (WGS) entry which is preliminary data.</text>
</comment>
<evidence type="ECO:0000256" key="1">
    <source>
        <dbReference type="SAM" id="Phobius"/>
    </source>
</evidence>
<keyword evidence="1" id="KW-1133">Transmembrane helix</keyword>
<feature type="non-terminal residue" evidence="2">
    <location>
        <position position="70"/>
    </location>
</feature>
<organism evidence="2 3">
    <name type="scientific">Eiseniibacteriota bacterium</name>
    <dbReference type="NCBI Taxonomy" id="2212470"/>
    <lineage>
        <taxon>Bacteria</taxon>
        <taxon>Candidatus Eiseniibacteriota</taxon>
    </lineage>
</organism>
<keyword evidence="1" id="KW-0472">Membrane</keyword>
<proteinExistence type="predicted"/>
<dbReference type="Proteomes" id="UP000319771">
    <property type="component" value="Unassembled WGS sequence"/>
</dbReference>
<reference evidence="2 3" key="1">
    <citation type="journal article" date="2019" name="Nat. Microbiol.">
        <title>Mediterranean grassland soil C-N compound turnover is dependent on rainfall and depth, and is mediated by genomically divergent microorganisms.</title>
        <authorList>
            <person name="Diamond S."/>
            <person name="Andeer P.F."/>
            <person name="Li Z."/>
            <person name="Crits-Christoph A."/>
            <person name="Burstein D."/>
            <person name="Anantharaman K."/>
            <person name="Lane K.R."/>
            <person name="Thomas B.C."/>
            <person name="Pan C."/>
            <person name="Northen T.R."/>
            <person name="Banfield J.F."/>
        </authorList>
    </citation>
    <scope>NUCLEOTIDE SEQUENCE [LARGE SCALE GENOMIC DNA]</scope>
    <source>
        <strain evidence="2">WS_11</strain>
    </source>
</reference>
<dbReference type="AlphaFoldDB" id="A0A538UE53"/>
<protein>
    <submittedName>
        <fullName evidence="2">Uncharacterized protein</fullName>
    </submittedName>
</protein>
<feature type="transmembrane region" description="Helical" evidence="1">
    <location>
        <begin position="6"/>
        <end position="26"/>
    </location>
</feature>
<evidence type="ECO:0000313" key="3">
    <source>
        <dbReference type="Proteomes" id="UP000319771"/>
    </source>
</evidence>
<keyword evidence="1" id="KW-0812">Transmembrane</keyword>
<name>A0A538UE53_UNCEI</name>
<accession>A0A538UE53</accession>
<gene>
    <name evidence="2" type="ORF">E6K81_00950</name>
</gene>